<dbReference type="InterPro" id="IPR029044">
    <property type="entry name" value="Nucleotide-diphossugar_trans"/>
</dbReference>
<dbReference type="Proteomes" id="UP001143391">
    <property type="component" value="Unassembled WGS sequence"/>
</dbReference>
<dbReference type="PANTHER" id="PTHR43685">
    <property type="entry name" value="GLYCOSYLTRANSFERASE"/>
    <property type="match status" value="1"/>
</dbReference>
<dbReference type="RefSeq" id="WP_275707420.1">
    <property type="nucleotide sequence ID" value="NZ_JANCMW010000008.1"/>
</dbReference>
<gene>
    <name evidence="2" type="ORF">NLU14_13595</name>
</gene>
<name>A0ABT5YC49_9GAMM</name>
<dbReference type="CDD" id="cd00761">
    <property type="entry name" value="Glyco_tranf_GTA_type"/>
    <property type="match status" value="1"/>
</dbReference>
<dbReference type="SUPFAM" id="SSF53448">
    <property type="entry name" value="Nucleotide-diphospho-sugar transferases"/>
    <property type="match status" value="1"/>
</dbReference>
<feature type="domain" description="Glycosyltransferase 2-like" evidence="1">
    <location>
        <begin position="6"/>
        <end position="169"/>
    </location>
</feature>
<dbReference type="InterPro" id="IPR050834">
    <property type="entry name" value="Glycosyltransf_2"/>
</dbReference>
<evidence type="ECO:0000313" key="3">
    <source>
        <dbReference type="Proteomes" id="UP001143391"/>
    </source>
</evidence>
<dbReference type="EMBL" id="JANCMW010000008">
    <property type="protein sequence ID" value="MDF0751259.1"/>
    <property type="molecule type" value="Genomic_DNA"/>
</dbReference>
<comment type="caution">
    <text evidence="2">The sequence shown here is derived from an EMBL/GenBank/DDBJ whole genome shotgun (WGS) entry which is preliminary data.</text>
</comment>
<dbReference type="Gene3D" id="3.90.550.10">
    <property type="entry name" value="Spore Coat Polysaccharide Biosynthesis Protein SpsA, Chain A"/>
    <property type="match status" value="1"/>
</dbReference>
<reference evidence="2" key="1">
    <citation type="submission" date="2022-07" db="EMBL/GenBank/DDBJ databases">
        <title>Marinobacter iranensis a new bacterium isolate from a hipersaline lake in Iran.</title>
        <authorList>
            <person name="Mohammad A.M.A."/>
            <person name="Cristina S.-P."/>
            <person name="Antonio V."/>
        </authorList>
    </citation>
    <scope>NUCLEOTIDE SEQUENCE</scope>
    <source>
        <strain evidence="2">71-i</strain>
    </source>
</reference>
<dbReference type="InterPro" id="IPR001173">
    <property type="entry name" value="Glyco_trans_2-like"/>
</dbReference>
<protein>
    <submittedName>
        <fullName evidence="2">Glycosyltransferase family 2 protein</fullName>
    </submittedName>
</protein>
<sequence length="303" mass="34104">MSTQFTVIITTKNRPNYLQKALNSVIQQTSQHSHIIIVDDGSDVPVSQQLKAAQHQQCKILRNDKSVGVSAARNQGAQATDTEWLIFLDDDDWLSDDFLAKMSDSTKAMPSPDLVWPSRTMMYENKGVQISKRASVPFSPETQNSDEVLAGLFDATSSGMAFRRSSLLKVGGFDEGLTVSEDRDLIFKLLANGYCARPEQNAVLFFRIHEGPRLSQDEKAERQAKADLTVLSRHRQFLSSHPKLADRFMGRVAKRLWENGFYKDAIDVINLQCHISPFSLRARKRQIGWNLLTLFKLGKSLAS</sequence>
<keyword evidence="3" id="KW-1185">Reference proteome</keyword>
<evidence type="ECO:0000259" key="1">
    <source>
        <dbReference type="Pfam" id="PF00535"/>
    </source>
</evidence>
<dbReference type="Pfam" id="PF00535">
    <property type="entry name" value="Glycos_transf_2"/>
    <property type="match status" value="1"/>
</dbReference>
<accession>A0ABT5YC49</accession>
<dbReference type="PANTHER" id="PTHR43685:SF2">
    <property type="entry name" value="GLYCOSYLTRANSFERASE 2-LIKE DOMAIN-CONTAINING PROTEIN"/>
    <property type="match status" value="1"/>
</dbReference>
<evidence type="ECO:0000313" key="2">
    <source>
        <dbReference type="EMBL" id="MDF0751259.1"/>
    </source>
</evidence>
<organism evidence="2 3">
    <name type="scientific">Marinobacter iranensis</name>
    <dbReference type="NCBI Taxonomy" id="2962607"/>
    <lineage>
        <taxon>Bacteria</taxon>
        <taxon>Pseudomonadati</taxon>
        <taxon>Pseudomonadota</taxon>
        <taxon>Gammaproteobacteria</taxon>
        <taxon>Pseudomonadales</taxon>
        <taxon>Marinobacteraceae</taxon>
        <taxon>Marinobacter</taxon>
    </lineage>
</organism>
<proteinExistence type="predicted"/>